<reference evidence="2" key="1">
    <citation type="submission" date="2019-08" db="EMBL/GenBank/DDBJ databases">
        <authorList>
            <person name="Kucharzyk K."/>
            <person name="Murdoch R.W."/>
            <person name="Higgins S."/>
            <person name="Loffler F."/>
        </authorList>
    </citation>
    <scope>NUCLEOTIDE SEQUENCE</scope>
</reference>
<accession>A0A644T3U3</accession>
<proteinExistence type="predicted"/>
<organism evidence="2">
    <name type="scientific">bioreactor metagenome</name>
    <dbReference type="NCBI Taxonomy" id="1076179"/>
    <lineage>
        <taxon>unclassified sequences</taxon>
        <taxon>metagenomes</taxon>
        <taxon>ecological metagenomes</taxon>
    </lineage>
</organism>
<sequence>MSIQEDGGKLASEGITQSDKSDELTRIRAAYTLTATSEVEVMQKMMVEQFLTTLAEVAFSVSQREANKETGNGRN</sequence>
<evidence type="ECO:0000256" key="1">
    <source>
        <dbReference type="SAM" id="MobiDB-lite"/>
    </source>
</evidence>
<feature type="region of interest" description="Disordered" evidence="1">
    <location>
        <begin position="1"/>
        <end position="22"/>
    </location>
</feature>
<evidence type="ECO:0000313" key="2">
    <source>
        <dbReference type="EMBL" id="MPL61585.1"/>
    </source>
</evidence>
<gene>
    <name evidence="2" type="ORF">SDC9_07162</name>
</gene>
<name>A0A644T3U3_9ZZZZ</name>
<comment type="caution">
    <text evidence="2">The sequence shown here is derived from an EMBL/GenBank/DDBJ whole genome shotgun (WGS) entry which is preliminary data.</text>
</comment>
<protein>
    <submittedName>
        <fullName evidence="2">Uncharacterized protein</fullName>
    </submittedName>
</protein>
<dbReference type="AlphaFoldDB" id="A0A644T3U3"/>
<dbReference type="EMBL" id="VSSQ01000015">
    <property type="protein sequence ID" value="MPL61585.1"/>
    <property type="molecule type" value="Genomic_DNA"/>
</dbReference>